<dbReference type="InterPro" id="IPR000182">
    <property type="entry name" value="GNAT_dom"/>
</dbReference>
<feature type="domain" description="N-acetyltransferase" evidence="2">
    <location>
        <begin position="14"/>
        <end position="156"/>
    </location>
</feature>
<evidence type="ECO:0000259" key="2">
    <source>
        <dbReference type="PROSITE" id="PS51186"/>
    </source>
</evidence>
<dbReference type="PANTHER" id="PTHR13947:SF37">
    <property type="entry name" value="LD18367P"/>
    <property type="match status" value="1"/>
</dbReference>
<evidence type="ECO:0000313" key="3">
    <source>
        <dbReference type="EMBL" id="MCX7571364.1"/>
    </source>
</evidence>
<dbReference type="Proteomes" id="UP001208017">
    <property type="component" value="Unassembled WGS sequence"/>
</dbReference>
<accession>A0ABT3X381</accession>
<evidence type="ECO:0000313" key="4">
    <source>
        <dbReference type="Proteomes" id="UP001208017"/>
    </source>
</evidence>
<name>A0ABT3X381_9BACL</name>
<dbReference type="PROSITE" id="PS51186">
    <property type="entry name" value="GNAT"/>
    <property type="match status" value="1"/>
</dbReference>
<dbReference type="SUPFAM" id="SSF55729">
    <property type="entry name" value="Acyl-CoA N-acyltransferases (Nat)"/>
    <property type="match status" value="1"/>
</dbReference>
<dbReference type="InterPro" id="IPR050769">
    <property type="entry name" value="NAT_camello-type"/>
</dbReference>
<organism evidence="3 4">
    <name type="scientific">Tumebacillus lacus</name>
    <dbReference type="NCBI Taxonomy" id="2995335"/>
    <lineage>
        <taxon>Bacteria</taxon>
        <taxon>Bacillati</taxon>
        <taxon>Bacillota</taxon>
        <taxon>Bacilli</taxon>
        <taxon>Bacillales</taxon>
        <taxon>Alicyclobacillaceae</taxon>
        <taxon>Tumebacillus</taxon>
    </lineage>
</organism>
<dbReference type="RefSeq" id="WP_267152612.1">
    <property type="nucleotide sequence ID" value="NZ_JAPMLT010000010.1"/>
</dbReference>
<comment type="caution">
    <text evidence="3">The sequence shown here is derived from an EMBL/GenBank/DDBJ whole genome shotgun (WGS) entry which is preliminary data.</text>
</comment>
<dbReference type="CDD" id="cd04301">
    <property type="entry name" value="NAT_SF"/>
    <property type="match status" value="1"/>
</dbReference>
<gene>
    <name evidence="3" type="ORF">OS242_15550</name>
</gene>
<dbReference type="EMBL" id="JAPMLT010000010">
    <property type="protein sequence ID" value="MCX7571364.1"/>
    <property type="molecule type" value="Genomic_DNA"/>
</dbReference>
<keyword evidence="4" id="KW-1185">Reference proteome</keyword>
<reference evidence="3 4" key="1">
    <citation type="submission" date="2022-11" db="EMBL/GenBank/DDBJ databases">
        <title>Study of microbial diversity in lake waters.</title>
        <authorList>
            <person name="Zhang J."/>
        </authorList>
    </citation>
    <scope>NUCLEOTIDE SEQUENCE [LARGE SCALE GENOMIC DNA]</scope>
    <source>
        <strain evidence="3 4">DT12</strain>
    </source>
</reference>
<dbReference type="PANTHER" id="PTHR13947">
    <property type="entry name" value="GNAT FAMILY N-ACETYLTRANSFERASE"/>
    <property type="match status" value="1"/>
</dbReference>
<dbReference type="InterPro" id="IPR016181">
    <property type="entry name" value="Acyl_CoA_acyltransferase"/>
</dbReference>
<protein>
    <submittedName>
        <fullName evidence="3">GNAT family N-acetyltransferase</fullName>
    </submittedName>
</protein>
<keyword evidence="1" id="KW-0808">Transferase</keyword>
<dbReference type="Pfam" id="PF00583">
    <property type="entry name" value="Acetyltransf_1"/>
    <property type="match status" value="1"/>
</dbReference>
<sequence>MIVPLHHQNKETAEQIRDVQIPAYQVEAELIGFDGIPALHETTEQLMQSGETFYGYRKDGKLAGVVAFETGENEDQAARANQIQITRLVVRPDCFRQGIAGELLRFVLALHGDETRYAVHTGAKNRPAIQLYEKYGFVLAGEREVAPDFYLAELIKEGGASR</sequence>
<dbReference type="Gene3D" id="3.40.630.30">
    <property type="match status" value="1"/>
</dbReference>
<evidence type="ECO:0000256" key="1">
    <source>
        <dbReference type="ARBA" id="ARBA00022679"/>
    </source>
</evidence>
<proteinExistence type="predicted"/>